<dbReference type="Pfam" id="PF12146">
    <property type="entry name" value="Hydrolase_4"/>
    <property type="match status" value="1"/>
</dbReference>
<dbReference type="Gene3D" id="3.40.50.1820">
    <property type="entry name" value="alpha/beta hydrolase"/>
    <property type="match status" value="1"/>
</dbReference>
<reference evidence="2" key="1">
    <citation type="submission" date="2020-10" db="EMBL/GenBank/DDBJ databases">
        <authorList>
            <person name="Gilroy R."/>
        </authorList>
    </citation>
    <scope>NUCLEOTIDE SEQUENCE</scope>
    <source>
        <strain evidence="2">10532</strain>
    </source>
</reference>
<dbReference type="PANTHER" id="PTHR11614">
    <property type="entry name" value="PHOSPHOLIPASE-RELATED"/>
    <property type="match status" value="1"/>
</dbReference>
<gene>
    <name evidence="2" type="ORF">IAA81_02165</name>
</gene>
<dbReference type="GO" id="GO:0016787">
    <property type="term" value="F:hydrolase activity"/>
    <property type="evidence" value="ECO:0007669"/>
    <property type="project" value="UniProtKB-KW"/>
</dbReference>
<evidence type="ECO:0000259" key="1">
    <source>
        <dbReference type="Pfam" id="PF12146"/>
    </source>
</evidence>
<dbReference type="InterPro" id="IPR029058">
    <property type="entry name" value="AB_hydrolase_fold"/>
</dbReference>
<sequence>MLLLFFAFPAVFSETTVFDPDAKYKNFCAAKDEDFPEFYENVITPLMDSVQKTGTIKTKKGTRLQYYFYPAENPRGTVVVFHGFSEYGKKFLETAYYFRQEGFNVCLFDHRGHGYSTRDIPEDLSKVYISDFDIYVSDAKDLLEQIVIPESKDLPLVLFAHSMGGCIGVRFLETYPEYFDTAVLNAPMLEIELGNYPGFIASAIANGAVLFGMEEKYVPGHTAYNPEEEFKPEEEYLYSKTRNYEIYKQRKQDVMYQTNGATYKWLSESMKATKEALKKQNTQKIRIPVLLFQADHDVYVRPEGQNKLQRAVSSLQLVFCPGTLHEMYLGPDDFLTAYYSTIFNFIDDNLK</sequence>
<reference evidence="2" key="2">
    <citation type="journal article" date="2021" name="PeerJ">
        <title>Extensive microbial diversity within the chicken gut microbiome revealed by metagenomics and culture.</title>
        <authorList>
            <person name="Gilroy R."/>
            <person name="Ravi A."/>
            <person name="Getino M."/>
            <person name="Pursley I."/>
            <person name="Horton D.L."/>
            <person name="Alikhan N.F."/>
            <person name="Baker D."/>
            <person name="Gharbi K."/>
            <person name="Hall N."/>
            <person name="Watson M."/>
            <person name="Adriaenssens E.M."/>
            <person name="Foster-Nyarko E."/>
            <person name="Jarju S."/>
            <person name="Secka A."/>
            <person name="Antonio M."/>
            <person name="Oren A."/>
            <person name="Chaudhuri R.R."/>
            <person name="La Ragione R."/>
            <person name="Hildebrand F."/>
            <person name="Pallen M.J."/>
        </authorList>
    </citation>
    <scope>NUCLEOTIDE SEQUENCE</scope>
    <source>
        <strain evidence="2">10532</strain>
    </source>
</reference>
<dbReference type="Proteomes" id="UP000823638">
    <property type="component" value="Unassembled WGS sequence"/>
</dbReference>
<keyword evidence="2" id="KW-0378">Hydrolase</keyword>
<name>A0A9D9HNN7_9SPIR</name>
<organism evidence="2 3">
    <name type="scientific">Candidatus Gallitreponema excrementavium</name>
    <dbReference type="NCBI Taxonomy" id="2840840"/>
    <lineage>
        <taxon>Bacteria</taxon>
        <taxon>Pseudomonadati</taxon>
        <taxon>Spirochaetota</taxon>
        <taxon>Spirochaetia</taxon>
        <taxon>Spirochaetales</taxon>
        <taxon>Candidatus Gallitreponema</taxon>
    </lineage>
</organism>
<evidence type="ECO:0000313" key="3">
    <source>
        <dbReference type="Proteomes" id="UP000823638"/>
    </source>
</evidence>
<protein>
    <submittedName>
        <fullName evidence="2">Alpha/beta hydrolase</fullName>
    </submittedName>
</protein>
<dbReference type="EMBL" id="JADIMM010000023">
    <property type="protein sequence ID" value="MBO8457015.1"/>
    <property type="molecule type" value="Genomic_DNA"/>
</dbReference>
<dbReference type="InterPro" id="IPR022742">
    <property type="entry name" value="Hydrolase_4"/>
</dbReference>
<accession>A0A9D9HNN7</accession>
<evidence type="ECO:0000313" key="2">
    <source>
        <dbReference type="EMBL" id="MBO8457015.1"/>
    </source>
</evidence>
<dbReference type="SUPFAM" id="SSF53474">
    <property type="entry name" value="alpha/beta-Hydrolases"/>
    <property type="match status" value="1"/>
</dbReference>
<dbReference type="InterPro" id="IPR051044">
    <property type="entry name" value="MAG_DAG_Lipase"/>
</dbReference>
<comment type="caution">
    <text evidence="2">The sequence shown here is derived from an EMBL/GenBank/DDBJ whole genome shotgun (WGS) entry which is preliminary data.</text>
</comment>
<dbReference type="AlphaFoldDB" id="A0A9D9HNN7"/>
<feature type="domain" description="Serine aminopeptidase S33" evidence="1">
    <location>
        <begin position="73"/>
        <end position="329"/>
    </location>
</feature>
<proteinExistence type="predicted"/>